<evidence type="ECO:0000256" key="2">
    <source>
        <dbReference type="SAM" id="Phobius"/>
    </source>
</evidence>
<accession>A0A9R1U6U7</accession>
<dbReference type="GeneID" id="105270268"/>
<evidence type="ECO:0000313" key="3">
    <source>
        <dbReference type="Proteomes" id="UP000694866"/>
    </source>
</evidence>
<organism evidence="3 4">
    <name type="scientific">Fopius arisanus</name>
    <dbReference type="NCBI Taxonomy" id="64838"/>
    <lineage>
        <taxon>Eukaryota</taxon>
        <taxon>Metazoa</taxon>
        <taxon>Ecdysozoa</taxon>
        <taxon>Arthropoda</taxon>
        <taxon>Hexapoda</taxon>
        <taxon>Insecta</taxon>
        <taxon>Pterygota</taxon>
        <taxon>Neoptera</taxon>
        <taxon>Endopterygota</taxon>
        <taxon>Hymenoptera</taxon>
        <taxon>Apocrita</taxon>
        <taxon>Ichneumonoidea</taxon>
        <taxon>Braconidae</taxon>
        <taxon>Opiinae</taxon>
        <taxon>Fopius</taxon>
    </lineage>
</organism>
<evidence type="ECO:0000256" key="1">
    <source>
        <dbReference type="SAM" id="MobiDB-lite"/>
    </source>
</evidence>
<keyword evidence="2" id="KW-0812">Transmembrane</keyword>
<proteinExistence type="predicted"/>
<sequence length="316" mass="35622">MNVLEDILILSALGLVVLLTLGVIKWLMGFCVSGLSQWGLDTLLEGTKIDECYNTHSRCKCLVNGDKENLIHSNCSPRTIRICSRKLEFLLNLVFFLTYPIAACGQCTRACCKKKSKASADESKMSLITSKKTHPRTICVPSYGECKNSKLEAEDTKYVVQELKNSGESLDSKKRQNKRVLKPRRSASLSGKLSRKTSSAERLVNDLLRKRIVFRNLKEPIGELDVPAGKIYSLRGYFMNAENNGYRFITPCPFKQHWLIDADDAAQPCSPPSVRQSTPFTRNFRNAREVYESNEMSLLPRAVCINVRFPPSDLSE</sequence>
<dbReference type="KEGG" id="fas:105270268"/>
<protein>
    <submittedName>
        <fullName evidence="4">Uncharacterized protein</fullName>
    </submittedName>
</protein>
<keyword evidence="3" id="KW-1185">Reference proteome</keyword>
<evidence type="ECO:0000313" key="4">
    <source>
        <dbReference type="RefSeq" id="XP_011309402.1"/>
    </source>
</evidence>
<feature type="region of interest" description="Disordered" evidence="1">
    <location>
        <begin position="169"/>
        <end position="194"/>
    </location>
</feature>
<feature type="compositionally biased region" description="Basic residues" evidence="1">
    <location>
        <begin position="175"/>
        <end position="185"/>
    </location>
</feature>
<dbReference type="AlphaFoldDB" id="A0A9R1U6U7"/>
<feature type="transmembrane region" description="Helical" evidence="2">
    <location>
        <begin position="7"/>
        <end position="28"/>
    </location>
</feature>
<keyword evidence="2" id="KW-1133">Transmembrane helix</keyword>
<dbReference type="RefSeq" id="XP_011309402.1">
    <property type="nucleotide sequence ID" value="XM_011311100.1"/>
</dbReference>
<dbReference type="OrthoDB" id="44061at2759"/>
<keyword evidence="2" id="KW-0472">Membrane</keyword>
<reference evidence="4" key="1">
    <citation type="submission" date="2025-08" db="UniProtKB">
        <authorList>
            <consortium name="RefSeq"/>
        </authorList>
    </citation>
    <scope>IDENTIFICATION</scope>
    <source>
        <strain evidence="4">USDA-PBARC FA_bdor</strain>
        <tissue evidence="4">Whole organism</tissue>
    </source>
</reference>
<dbReference type="Proteomes" id="UP000694866">
    <property type="component" value="Unplaced"/>
</dbReference>
<gene>
    <name evidence="4" type="primary">LOC105270268</name>
</gene>
<name>A0A9R1U6U7_9HYME</name>